<keyword evidence="10" id="KW-0378">Hydrolase</keyword>
<dbReference type="Proteomes" id="UP000029093">
    <property type="component" value="Unassembled WGS sequence"/>
</dbReference>
<comment type="similarity">
    <text evidence="2">Belongs to the peptidase A24 family.</text>
</comment>
<dbReference type="OrthoDB" id="2087435at2"/>
<comment type="subcellular location">
    <subcellularLocation>
        <location evidence="1">Cell membrane</location>
        <topology evidence="1">Multi-pass membrane protein</topology>
    </subcellularLocation>
</comment>
<dbReference type="InterPro" id="IPR050882">
    <property type="entry name" value="Prepilin_peptidase/N-MTase"/>
</dbReference>
<proteinExistence type="inferred from homology"/>
<dbReference type="GO" id="GO:0005886">
    <property type="term" value="C:plasma membrane"/>
    <property type="evidence" value="ECO:0007669"/>
    <property type="project" value="UniProtKB-SubCell"/>
</dbReference>
<dbReference type="GeneID" id="303203834"/>
<feature type="transmembrane region" description="Helical" evidence="7">
    <location>
        <begin position="158"/>
        <end position="180"/>
    </location>
</feature>
<dbReference type="AlphaFoldDB" id="A0A086ZPU8"/>
<dbReference type="GO" id="GO:0004190">
    <property type="term" value="F:aspartic-type endopeptidase activity"/>
    <property type="evidence" value="ECO:0007669"/>
    <property type="project" value="UniProtKB-EC"/>
</dbReference>
<evidence type="ECO:0000313" key="11">
    <source>
        <dbReference type="Proteomes" id="UP000029093"/>
    </source>
</evidence>
<keyword evidence="5 7" id="KW-1133">Transmembrane helix</keyword>
<dbReference type="Pfam" id="PF06750">
    <property type="entry name" value="A24_N_bact"/>
    <property type="match status" value="1"/>
</dbReference>
<reference evidence="10 11" key="1">
    <citation type="submission" date="2014-03" db="EMBL/GenBank/DDBJ databases">
        <title>Genomics of Bifidobacteria.</title>
        <authorList>
            <person name="Ventura M."/>
            <person name="Milani C."/>
            <person name="Lugli G.A."/>
        </authorList>
    </citation>
    <scope>NUCLEOTIDE SEQUENCE [LARGE SCALE GENOMIC DNA]</scope>
    <source>
        <strain evidence="10 11">LMG 10736</strain>
    </source>
</reference>
<feature type="transmembrane region" description="Helical" evidence="7">
    <location>
        <begin position="267"/>
        <end position="290"/>
    </location>
</feature>
<sequence>MAPVFATSFRVLAVSVQSVGESTLAYGDTVTTVVAAVVTFVLGCVIGSFLNVVIWRVPNHISLVNPKRSFCPNCKAQIVWYDNIPIISWLVLRAKCRHCHQPISGRYPAVELLGGLAALAVVLGGAWHAYPLWMLPDLLFFAWLSIVVAFIDFDFHKILNVIIYPSIIVTLLLLVLASWGTGLWPALGRAAIAGVVLALFYLLLGFLWPGGMGMGDVKLAVLIGLNLGWLGWQQLIVGGFAAFIIGGAISGILLATKRVTIHGGIPFGPSMVIGAWIGILFGMPIAQAYLQTVGLA</sequence>
<evidence type="ECO:0000256" key="6">
    <source>
        <dbReference type="ARBA" id="ARBA00023136"/>
    </source>
</evidence>
<comment type="caution">
    <text evidence="10">The sequence shown here is derived from an EMBL/GenBank/DDBJ whole genome shotgun (WGS) entry which is preliminary data.</text>
</comment>
<feature type="domain" description="Prepilin type IV endopeptidase peptidase" evidence="8">
    <location>
        <begin position="139"/>
        <end position="249"/>
    </location>
</feature>
<evidence type="ECO:0000259" key="9">
    <source>
        <dbReference type="Pfam" id="PF06750"/>
    </source>
</evidence>
<feature type="transmembrane region" description="Helical" evidence="7">
    <location>
        <begin position="186"/>
        <end position="208"/>
    </location>
</feature>
<evidence type="ECO:0000256" key="5">
    <source>
        <dbReference type="ARBA" id="ARBA00022989"/>
    </source>
</evidence>
<keyword evidence="11" id="KW-1185">Reference proteome</keyword>
<evidence type="ECO:0000256" key="3">
    <source>
        <dbReference type="ARBA" id="ARBA00022475"/>
    </source>
</evidence>
<keyword evidence="4 7" id="KW-0812">Transmembrane</keyword>
<evidence type="ECO:0000256" key="4">
    <source>
        <dbReference type="ARBA" id="ARBA00022692"/>
    </source>
</evidence>
<dbReference type="Pfam" id="PF01478">
    <property type="entry name" value="Peptidase_A24"/>
    <property type="match status" value="1"/>
</dbReference>
<evidence type="ECO:0000313" key="10">
    <source>
        <dbReference type="EMBL" id="KFI48548.1"/>
    </source>
</evidence>
<dbReference type="InterPro" id="IPR000045">
    <property type="entry name" value="Prepilin_IV_endopep_pep"/>
</dbReference>
<evidence type="ECO:0000256" key="7">
    <source>
        <dbReference type="SAM" id="Phobius"/>
    </source>
</evidence>
<feature type="domain" description="Prepilin peptidase A24 N-terminal" evidence="9">
    <location>
        <begin position="41"/>
        <end position="122"/>
    </location>
</feature>
<feature type="transmembrane region" description="Helical" evidence="7">
    <location>
        <begin position="238"/>
        <end position="255"/>
    </location>
</feature>
<name>A0A086ZPU8_9BIFI</name>
<dbReference type="EC" id="3.4.23.43" evidence="10"/>
<keyword evidence="3" id="KW-1003">Cell membrane</keyword>
<dbReference type="EMBL" id="JGYQ01000007">
    <property type="protein sequence ID" value="KFI48548.1"/>
    <property type="molecule type" value="Genomic_DNA"/>
</dbReference>
<evidence type="ECO:0000256" key="1">
    <source>
        <dbReference type="ARBA" id="ARBA00004651"/>
    </source>
</evidence>
<evidence type="ECO:0000256" key="2">
    <source>
        <dbReference type="ARBA" id="ARBA00005801"/>
    </source>
</evidence>
<evidence type="ECO:0000259" key="8">
    <source>
        <dbReference type="Pfam" id="PF01478"/>
    </source>
</evidence>
<dbReference type="GO" id="GO:0006465">
    <property type="term" value="P:signal peptide processing"/>
    <property type="evidence" value="ECO:0007669"/>
    <property type="project" value="TreeGrafter"/>
</dbReference>
<protein>
    <submittedName>
        <fullName evidence="10">Peptidase A24A domain-containing protein</fullName>
        <ecNumber evidence="10">3.4.23.43</ecNumber>
    </submittedName>
</protein>
<feature type="transmembrane region" description="Helical" evidence="7">
    <location>
        <begin position="133"/>
        <end position="151"/>
    </location>
</feature>
<dbReference type="RefSeq" id="WP_081815488.1">
    <property type="nucleotide sequence ID" value="NZ_JGYQ01000007.1"/>
</dbReference>
<dbReference type="Gene3D" id="1.20.120.1220">
    <property type="match status" value="1"/>
</dbReference>
<accession>A0A086ZPU8</accession>
<dbReference type="PANTHER" id="PTHR30487:SF0">
    <property type="entry name" value="PREPILIN LEADER PEPTIDASE_N-METHYLTRANSFERASE-RELATED"/>
    <property type="match status" value="1"/>
</dbReference>
<organism evidence="10 11">
    <name type="scientific">Bifidobacterium boum</name>
    <dbReference type="NCBI Taxonomy" id="78343"/>
    <lineage>
        <taxon>Bacteria</taxon>
        <taxon>Bacillati</taxon>
        <taxon>Actinomycetota</taxon>
        <taxon>Actinomycetes</taxon>
        <taxon>Bifidobacteriales</taxon>
        <taxon>Bifidobacteriaceae</taxon>
        <taxon>Bifidobacterium</taxon>
    </lineage>
</organism>
<gene>
    <name evidence="10" type="ORF">BBOU_0677</name>
</gene>
<dbReference type="InterPro" id="IPR010627">
    <property type="entry name" value="Prepilin_pept_A24_N"/>
</dbReference>
<feature type="transmembrane region" description="Helical" evidence="7">
    <location>
        <begin position="34"/>
        <end position="57"/>
    </location>
</feature>
<keyword evidence="6 7" id="KW-0472">Membrane</keyword>
<dbReference type="PANTHER" id="PTHR30487">
    <property type="entry name" value="TYPE 4 PREPILIN-LIKE PROTEINS LEADER PEPTIDE-PROCESSING ENZYME"/>
    <property type="match status" value="1"/>
</dbReference>